<evidence type="ECO:0000256" key="4">
    <source>
        <dbReference type="ARBA" id="ARBA00022606"/>
    </source>
</evidence>
<evidence type="ECO:0000313" key="20">
    <source>
        <dbReference type="EMBL" id="CAI5450169.1"/>
    </source>
</evidence>
<evidence type="ECO:0000256" key="16">
    <source>
        <dbReference type="ARBA" id="ARBA00067967"/>
    </source>
</evidence>
<dbReference type="EMBL" id="CANHGI010000005">
    <property type="protein sequence ID" value="CAI5450169.1"/>
    <property type="molecule type" value="Genomic_DNA"/>
</dbReference>
<organism evidence="20 21">
    <name type="scientific">Caenorhabditis angaria</name>
    <dbReference type="NCBI Taxonomy" id="860376"/>
    <lineage>
        <taxon>Eukaryota</taxon>
        <taxon>Metazoa</taxon>
        <taxon>Ecdysozoa</taxon>
        <taxon>Nematoda</taxon>
        <taxon>Chromadorea</taxon>
        <taxon>Rhabditida</taxon>
        <taxon>Rhabditina</taxon>
        <taxon>Rhabditomorpha</taxon>
        <taxon>Rhabditoidea</taxon>
        <taxon>Rhabditidae</taxon>
        <taxon>Peloderinae</taxon>
        <taxon>Caenorhabditis</taxon>
    </lineage>
</organism>
<dbReference type="AlphaFoldDB" id="A0A9P1ISB8"/>
<dbReference type="GO" id="GO:0038022">
    <property type="term" value="F:G protein-coupled olfactory receptor activity"/>
    <property type="evidence" value="ECO:0007669"/>
    <property type="project" value="TreeGrafter"/>
</dbReference>
<feature type="transmembrane region" description="Helical" evidence="19">
    <location>
        <begin position="136"/>
        <end position="158"/>
    </location>
</feature>
<comment type="similarity">
    <text evidence="14">Belongs to the nematode receptor-like protein str family.</text>
</comment>
<keyword evidence="7 19" id="KW-1133">Transmembrane helix</keyword>
<dbReference type="SUPFAM" id="SSF81321">
    <property type="entry name" value="Family A G protein-coupled receptor-like"/>
    <property type="match status" value="1"/>
</dbReference>
<evidence type="ECO:0000256" key="3">
    <source>
        <dbReference type="ARBA" id="ARBA00022500"/>
    </source>
</evidence>
<dbReference type="Proteomes" id="UP001152747">
    <property type="component" value="Unassembled WGS sequence"/>
</dbReference>
<evidence type="ECO:0000256" key="10">
    <source>
        <dbReference type="ARBA" id="ARBA00023170"/>
    </source>
</evidence>
<evidence type="ECO:0000256" key="1">
    <source>
        <dbReference type="ARBA" id="ARBA00004272"/>
    </source>
</evidence>
<evidence type="ECO:0000256" key="2">
    <source>
        <dbReference type="ARBA" id="ARBA00022475"/>
    </source>
</evidence>
<evidence type="ECO:0000256" key="15">
    <source>
        <dbReference type="ARBA" id="ARBA00064300"/>
    </source>
</evidence>
<feature type="transmembrane region" description="Helical" evidence="19">
    <location>
        <begin position="95"/>
        <end position="115"/>
    </location>
</feature>
<keyword evidence="2" id="KW-1003">Cell membrane</keyword>
<dbReference type="GO" id="GO:0006935">
    <property type="term" value="P:chemotaxis"/>
    <property type="evidence" value="ECO:0007669"/>
    <property type="project" value="UniProtKB-KW"/>
</dbReference>
<keyword evidence="12" id="KW-0966">Cell projection</keyword>
<evidence type="ECO:0000313" key="21">
    <source>
        <dbReference type="Proteomes" id="UP001152747"/>
    </source>
</evidence>
<evidence type="ECO:0000256" key="19">
    <source>
        <dbReference type="SAM" id="Phobius"/>
    </source>
</evidence>
<comment type="function">
    <text evidence="13">An odorant receptor which affects chemotaxis to the volatile odorant diacetyl. Specifies AWA neuronal cell fate via the odr-7 pathway.</text>
</comment>
<keyword evidence="4" id="KW-0716">Sensory transduction</keyword>
<comment type="caution">
    <text evidence="20">The sequence shown here is derived from an EMBL/GenBank/DDBJ whole genome shotgun (WGS) entry which is preliminary data.</text>
</comment>
<keyword evidence="5 19" id="KW-0812">Transmembrane</keyword>
<feature type="transmembrane region" description="Helical" evidence="19">
    <location>
        <begin position="247"/>
        <end position="268"/>
    </location>
</feature>
<evidence type="ECO:0000256" key="11">
    <source>
        <dbReference type="ARBA" id="ARBA00023180"/>
    </source>
</evidence>
<dbReference type="GO" id="GO:0060170">
    <property type="term" value="C:ciliary membrane"/>
    <property type="evidence" value="ECO:0007669"/>
    <property type="project" value="UniProtKB-SubCell"/>
</dbReference>
<feature type="transmembrane region" description="Helical" evidence="19">
    <location>
        <begin position="288"/>
        <end position="309"/>
    </location>
</feature>
<gene>
    <name evidence="20" type="ORF">CAMP_LOCUS12806</name>
</gene>
<dbReference type="Pfam" id="PF10326">
    <property type="entry name" value="7TM_GPCR_Str"/>
    <property type="match status" value="1"/>
</dbReference>
<evidence type="ECO:0000256" key="13">
    <source>
        <dbReference type="ARBA" id="ARBA00054965"/>
    </source>
</evidence>
<keyword evidence="9 19" id="KW-0472">Membrane</keyword>
<keyword evidence="11" id="KW-0325">Glycoprotein</keyword>
<keyword evidence="3" id="KW-0145">Chemotaxis</keyword>
<evidence type="ECO:0000256" key="5">
    <source>
        <dbReference type="ARBA" id="ARBA00022692"/>
    </source>
</evidence>
<keyword evidence="10" id="KW-0675">Receptor</keyword>
<name>A0A9P1ISB8_9PELO</name>
<dbReference type="PANTHER" id="PTHR22943:SF71">
    <property type="entry name" value="SEVEN TM RECEPTOR"/>
    <property type="match status" value="1"/>
</dbReference>
<evidence type="ECO:0000256" key="12">
    <source>
        <dbReference type="ARBA" id="ARBA00023273"/>
    </source>
</evidence>
<dbReference type="PANTHER" id="PTHR22943">
    <property type="entry name" value="7-TRANSMEMBRANE DOMAIN RECEPTOR C.ELEGANS"/>
    <property type="match status" value="1"/>
</dbReference>
<evidence type="ECO:0000256" key="7">
    <source>
        <dbReference type="ARBA" id="ARBA00022989"/>
    </source>
</evidence>
<protein>
    <recommendedName>
        <fullName evidence="16">Serpentine receptor class r-10</fullName>
    </recommendedName>
    <alternativeName>
        <fullName evidence="17">Odorant response abnormal protein 10</fullName>
    </alternativeName>
    <alternativeName>
        <fullName evidence="18">Olfactory receptor 10</fullName>
    </alternativeName>
</protein>
<evidence type="ECO:0000256" key="18">
    <source>
        <dbReference type="ARBA" id="ARBA00082489"/>
    </source>
</evidence>
<dbReference type="GO" id="GO:0042048">
    <property type="term" value="P:olfactory behavior"/>
    <property type="evidence" value="ECO:0007669"/>
    <property type="project" value="TreeGrafter"/>
</dbReference>
<evidence type="ECO:0000256" key="14">
    <source>
        <dbReference type="ARBA" id="ARBA00061678"/>
    </source>
</evidence>
<keyword evidence="6" id="KW-0552">Olfaction</keyword>
<evidence type="ECO:0000256" key="9">
    <source>
        <dbReference type="ARBA" id="ARBA00023136"/>
    </source>
</evidence>
<comment type="subcellular location">
    <subcellularLocation>
        <location evidence="1">Cell projection</location>
        <location evidence="1">Cilium membrane</location>
        <topology evidence="1">Multi-pass membrane protein</topology>
    </subcellularLocation>
</comment>
<dbReference type="FunFam" id="1.20.1070.10:FF:000128">
    <property type="entry name" value="Seven TM Receptor"/>
    <property type="match status" value="1"/>
</dbReference>
<dbReference type="InterPro" id="IPR019428">
    <property type="entry name" value="7TM_GPCR_serpentine_rcpt_Str"/>
</dbReference>
<feature type="transmembrane region" description="Helical" evidence="19">
    <location>
        <begin position="206"/>
        <end position="226"/>
    </location>
</feature>
<keyword evidence="21" id="KW-1185">Reference proteome</keyword>
<feature type="transmembrane region" description="Helical" evidence="19">
    <location>
        <begin position="47"/>
        <end position="70"/>
    </location>
</feature>
<comment type="subunit">
    <text evidence="15">Interacts with odr-4.</text>
</comment>
<evidence type="ECO:0000256" key="8">
    <source>
        <dbReference type="ARBA" id="ARBA00023069"/>
    </source>
</evidence>
<reference evidence="20" key="1">
    <citation type="submission" date="2022-11" db="EMBL/GenBank/DDBJ databases">
        <authorList>
            <person name="Kikuchi T."/>
        </authorList>
    </citation>
    <scope>NUCLEOTIDE SEQUENCE</scope>
    <source>
        <strain evidence="20">PS1010</strain>
    </source>
</reference>
<sequence length="348" mass="40710">MSESRWLELTDLCGKIGFSTSIFSNSLLLFLICGPKTTNRQIGSYRNLLIFFSIFTVFYSCVEILLRPLIHIYDDTLFLIQRKRFESWGKLATRLVPTTYCGCYAMSFTIFALQFTHRFIATCKPHSLHYFDGKWFFVWIFAAFSIACSWAAAAFFLFPQTARTFESFKFVMNHNYGINESLADYVPYKYFYYDELAVKKPDIKNMLGVCQHLLVILFSYTILFYCGTRTYLELQKFRGISTKTRDLQLQLFRALVVQTTFPMIFMYFPTGFMFACPFFGLELGATTNYQTIVAQLYPGIDPLILIFLIDGYRNTIKNWIFCRRNASRENSSYHEKSRRISPSEATNF</sequence>
<evidence type="ECO:0000256" key="17">
    <source>
        <dbReference type="ARBA" id="ARBA00078653"/>
    </source>
</evidence>
<keyword evidence="8" id="KW-0969">Cilium</keyword>
<dbReference type="Gene3D" id="1.20.1070.10">
    <property type="entry name" value="Rhodopsin 7-helix transmembrane proteins"/>
    <property type="match status" value="1"/>
</dbReference>
<accession>A0A9P1ISB8</accession>
<proteinExistence type="inferred from homology"/>
<evidence type="ECO:0000256" key="6">
    <source>
        <dbReference type="ARBA" id="ARBA00022725"/>
    </source>
</evidence>